<dbReference type="InParanoid" id="A0A3P7DK79"/>
<sequence length="75" mass="8392">MSLSADSVRQPVSSTVAEAVTVATSEYIDKSRTNTAEDIITTNLPYHFQVALYSPQLRNSSDLTLQKDRTVFQKR</sequence>
<evidence type="ECO:0000313" key="1">
    <source>
        <dbReference type="EMBL" id="VDM10250.1"/>
    </source>
</evidence>
<keyword evidence="2" id="KW-1185">Reference proteome</keyword>
<dbReference type="EMBL" id="UYWW01001279">
    <property type="protein sequence ID" value="VDM10250.1"/>
    <property type="molecule type" value="Genomic_DNA"/>
</dbReference>
<reference evidence="1 2" key="1">
    <citation type="submission" date="2018-11" db="EMBL/GenBank/DDBJ databases">
        <authorList>
            <consortium name="Pathogen Informatics"/>
        </authorList>
    </citation>
    <scope>NUCLEOTIDE SEQUENCE [LARGE SCALE GENOMIC DNA]</scope>
</reference>
<dbReference type="Proteomes" id="UP000270924">
    <property type="component" value="Unassembled WGS sequence"/>
</dbReference>
<protein>
    <submittedName>
        <fullName evidence="1">Uncharacterized protein</fullName>
    </submittedName>
</protein>
<dbReference type="AlphaFoldDB" id="A0A3P7DK79"/>
<accession>A0A3P7DK79</accession>
<gene>
    <name evidence="1" type="ORF">WBA_LOCUS3636</name>
</gene>
<name>A0A3P7DK79_WUCBA</name>
<proteinExistence type="predicted"/>
<organism evidence="1 2">
    <name type="scientific">Wuchereria bancrofti</name>
    <dbReference type="NCBI Taxonomy" id="6293"/>
    <lineage>
        <taxon>Eukaryota</taxon>
        <taxon>Metazoa</taxon>
        <taxon>Ecdysozoa</taxon>
        <taxon>Nematoda</taxon>
        <taxon>Chromadorea</taxon>
        <taxon>Rhabditida</taxon>
        <taxon>Spirurina</taxon>
        <taxon>Spiruromorpha</taxon>
        <taxon>Filarioidea</taxon>
        <taxon>Onchocercidae</taxon>
        <taxon>Wuchereria</taxon>
    </lineage>
</organism>
<evidence type="ECO:0000313" key="2">
    <source>
        <dbReference type="Proteomes" id="UP000270924"/>
    </source>
</evidence>